<evidence type="ECO:0000256" key="2">
    <source>
        <dbReference type="ARBA" id="ARBA00009347"/>
    </source>
</evidence>
<dbReference type="SUPFAM" id="SSF47203">
    <property type="entry name" value="Acyl-CoA dehydrogenase C-terminal domain-like"/>
    <property type="match status" value="1"/>
</dbReference>
<dbReference type="InterPro" id="IPR009100">
    <property type="entry name" value="AcylCoA_DH/oxidase_NM_dom_sf"/>
</dbReference>
<dbReference type="InterPro" id="IPR037069">
    <property type="entry name" value="AcylCoA_DH/ox_N_sf"/>
</dbReference>
<dbReference type="Proteomes" id="UP000534286">
    <property type="component" value="Unassembled WGS sequence"/>
</dbReference>
<dbReference type="PANTHER" id="PTHR43292:SF4">
    <property type="entry name" value="ACYL-COA DEHYDROGENASE FADE34"/>
    <property type="match status" value="1"/>
</dbReference>
<evidence type="ECO:0000256" key="5">
    <source>
        <dbReference type="ARBA" id="ARBA00023002"/>
    </source>
</evidence>
<keyword evidence="4 6" id="KW-0274">FAD</keyword>
<dbReference type="PANTHER" id="PTHR43292">
    <property type="entry name" value="ACYL-COA DEHYDROGENASE"/>
    <property type="match status" value="1"/>
</dbReference>
<evidence type="ECO:0000259" key="9">
    <source>
        <dbReference type="Pfam" id="PF02771"/>
    </source>
</evidence>
<dbReference type="InterPro" id="IPR036250">
    <property type="entry name" value="AcylCo_DH-like_C"/>
</dbReference>
<accession>A0A7W7WEJ3</accession>
<comment type="similarity">
    <text evidence="2 6">Belongs to the acyl-CoA dehydrogenase family.</text>
</comment>
<dbReference type="Pfam" id="PF02770">
    <property type="entry name" value="Acyl-CoA_dh_M"/>
    <property type="match status" value="1"/>
</dbReference>
<protein>
    <submittedName>
        <fullName evidence="10">Alkylation response protein AidB-like acyl-CoA dehydrogenase</fullName>
    </submittedName>
</protein>
<dbReference type="RefSeq" id="WP_184760060.1">
    <property type="nucleotide sequence ID" value="NZ_BAABEK010000040.1"/>
</dbReference>
<evidence type="ECO:0000256" key="6">
    <source>
        <dbReference type="RuleBase" id="RU362125"/>
    </source>
</evidence>
<feature type="domain" description="Acyl-CoA dehydrogenase/oxidase N-terminal" evidence="9">
    <location>
        <begin position="7"/>
        <end position="120"/>
    </location>
</feature>
<name>A0A7W7WEJ3_9ACTN</name>
<keyword evidence="11" id="KW-1185">Reference proteome</keyword>
<dbReference type="PROSITE" id="PS00072">
    <property type="entry name" value="ACYL_COA_DH_1"/>
    <property type="match status" value="1"/>
</dbReference>
<evidence type="ECO:0000256" key="1">
    <source>
        <dbReference type="ARBA" id="ARBA00001974"/>
    </source>
</evidence>
<dbReference type="Gene3D" id="2.40.110.10">
    <property type="entry name" value="Butyryl-CoA Dehydrogenase, subunit A, domain 2"/>
    <property type="match status" value="1"/>
</dbReference>
<evidence type="ECO:0000256" key="3">
    <source>
        <dbReference type="ARBA" id="ARBA00022630"/>
    </source>
</evidence>
<dbReference type="InterPro" id="IPR009075">
    <property type="entry name" value="AcylCo_DH/oxidase_C"/>
</dbReference>
<dbReference type="GO" id="GO:0005886">
    <property type="term" value="C:plasma membrane"/>
    <property type="evidence" value="ECO:0007669"/>
    <property type="project" value="TreeGrafter"/>
</dbReference>
<evidence type="ECO:0000259" key="7">
    <source>
        <dbReference type="Pfam" id="PF00441"/>
    </source>
</evidence>
<dbReference type="Pfam" id="PF00441">
    <property type="entry name" value="Acyl-CoA_dh_1"/>
    <property type="match status" value="1"/>
</dbReference>
<reference evidence="10 11" key="1">
    <citation type="submission" date="2020-08" db="EMBL/GenBank/DDBJ databases">
        <title>Sequencing the genomes of 1000 actinobacteria strains.</title>
        <authorList>
            <person name="Klenk H.-P."/>
        </authorList>
    </citation>
    <scope>NUCLEOTIDE SEQUENCE [LARGE SCALE GENOMIC DNA]</scope>
    <source>
        <strain evidence="10 11">DSM 43023</strain>
    </source>
</reference>
<comment type="caution">
    <text evidence="10">The sequence shown here is derived from an EMBL/GenBank/DDBJ whole genome shotgun (WGS) entry which is preliminary data.</text>
</comment>
<organism evidence="10 11">
    <name type="scientific">Streptosporangium album</name>
    <dbReference type="NCBI Taxonomy" id="47479"/>
    <lineage>
        <taxon>Bacteria</taxon>
        <taxon>Bacillati</taxon>
        <taxon>Actinomycetota</taxon>
        <taxon>Actinomycetes</taxon>
        <taxon>Streptosporangiales</taxon>
        <taxon>Streptosporangiaceae</taxon>
        <taxon>Streptosporangium</taxon>
    </lineage>
</organism>
<dbReference type="Gene3D" id="1.20.140.10">
    <property type="entry name" value="Butyryl-CoA Dehydrogenase, subunit A, domain 3"/>
    <property type="match status" value="1"/>
</dbReference>
<dbReference type="InterPro" id="IPR046373">
    <property type="entry name" value="Acyl-CoA_Oxase/DH_mid-dom_sf"/>
</dbReference>
<keyword evidence="5 6" id="KW-0560">Oxidoreductase</keyword>
<evidence type="ECO:0000313" key="10">
    <source>
        <dbReference type="EMBL" id="MBB4944191.1"/>
    </source>
</evidence>
<dbReference type="InterPro" id="IPR006091">
    <property type="entry name" value="Acyl-CoA_Oxase/DH_mid-dom"/>
</dbReference>
<dbReference type="InterPro" id="IPR006089">
    <property type="entry name" value="Acyl-CoA_DH_CS"/>
</dbReference>
<dbReference type="Pfam" id="PF02771">
    <property type="entry name" value="Acyl-CoA_dh_N"/>
    <property type="match status" value="1"/>
</dbReference>
<dbReference type="Gene3D" id="1.10.540.10">
    <property type="entry name" value="Acyl-CoA dehydrogenase/oxidase, N-terminal domain"/>
    <property type="match status" value="1"/>
</dbReference>
<dbReference type="InterPro" id="IPR013786">
    <property type="entry name" value="AcylCoA_DH/ox_N"/>
</dbReference>
<evidence type="ECO:0000259" key="8">
    <source>
        <dbReference type="Pfam" id="PF02770"/>
    </source>
</evidence>
<dbReference type="SUPFAM" id="SSF56645">
    <property type="entry name" value="Acyl-CoA dehydrogenase NM domain-like"/>
    <property type="match status" value="1"/>
</dbReference>
<evidence type="ECO:0000256" key="4">
    <source>
        <dbReference type="ARBA" id="ARBA00022827"/>
    </source>
</evidence>
<dbReference type="EMBL" id="JACHJU010000007">
    <property type="protein sequence ID" value="MBB4944191.1"/>
    <property type="molecule type" value="Genomic_DNA"/>
</dbReference>
<proteinExistence type="inferred from homology"/>
<dbReference type="GO" id="GO:0050660">
    <property type="term" value="F:flavin adenine dinucleotide binding"/>
    <property type="evidence" value="ECO:0007669"/>
    <property type="project" value="InterPro"/>
</dbReference>
<keyword evidence="3 6" id="KW-0285">Flavoprotein</keyword>
<dbReference type="FunFam" id="2.40.110.10:FF:000002">
    <property type="entry name" value="Acyl-CoA dehydrogenase fadE12"/>
    <property type="match status" value="1"/>
</dbReference>
<sequence>MDFTFTSAEEAWREEVRDFLDKELPPDKGFNHEFTEDEELWEFALQFTRKVGEKGWIGLTWPKEYGGLGRSLTERLIMAEEFALRDAPMVNMIGYGLAAGTLLVGGTEEQKKRFLPEIARFDRFWAEGLSEPGAGSDLASLTTRAVHRGSDWVVNGQKTYTTWGHRADVMYLAARTDPDAPRHQAISIFCVDLKSPGVSFSRLDNLGGGRQNHTYFDNVRIPGDMLLGEVGKGWSYIMNAFYQAAAISARYCELQRMLDLVVDRCRTATRGGRPALKDPIVRSKLAELALMVDTERLLAYEALGDARNHRQPAYAGALGIVVHKEHQPRFAQLINQIVGPLCQLTTGTRWAPINGDPEAWYRASYANHAGGTSQVKRMVLATRGLGLPR</sequence>
<feature type="domain" description="Acyl-CoA oxidase/dehydrogenase middle" evidence="8">
    <location>
        <begin position="127"/>
        <end position="219"/>
    </location>
</feature>
<gene>
    <name evidence="10" type="ORF">FHR32_008594</name>
</gene>
<dbReference type="GO" id="GO:0003995">
    <property type="term" value="F:acyl-CoA dehydrogenase activity"/>
    <property type="evidence" value="ECO:0007669"/>
    <property type="project" value="InterPro"/>
</dbReference>
<evidence type="ECO:0000313" key="11">
    <source>
        <dbReference type="Proteomes" id="UP000534286"/>
    </source>
</evidence>
<feature type="domain" description="Acyl-CoA dehydrogenase/oxidase C-terminal" evidence="7">
    <location>
        <begin position="231"/>
        <end position="383"/>
    </location>
</feature>
<dbReference type="InterPro" id="IPR052161">
    <property type="entry name" value="Mycobact_Acyl-CoA_DH"/>
</dbReference>
<dbReference type="AlphaFoldDB" id="A0A7W7WEJ3"/>
<comment type="cofactor">
    <cofactor evidence="1 6">
        <name>FAD</name>
        <dbReference type="ChEBI" id="CHEBI:57692"/>
    </cofactor>
</comment>